<evidence type="ECO:0000313" key="3">
    <source>
        <dbReference type="EMBL" id="CAE0370127.1"/>
    </source>
</evidence>
<accession>A0A7S3NMG5</accession>
<evidence type="ECO:0000256" key="2">
    <source>
        <dbReference type="SAM" id="MobiDB-lite"/>
    </source>
</evidence>
<feature type="region of interest" description="Disordered" evidence="2">
    <location>
        <begin position="109"/>
        <end position="129"/>
    </location>
</feature>
<gene>
    <name evidence="3" type="ORF">ALAG00032_LOCUS10891</name>
</gene>
<feature type="compositionally biased region" description="Low complexity" evidence="2">
    <location>
        <begin position="170"/>
        <end position="185"/>
    </location>
</feature>
<dbReference type="AlphaFoldDB" id="A0A7S3NMG5"/>
<evidence type="ECO:0000256" key="1">
    <source>
        <dbReference type="SAM" id="Coils"/>
    </source>
</evidence>
<keyword evidence="1" id="KW-0175">Coiled coil</keyword>
<sequence>MVMSVKESLGVKKLQEHLVHVKLKFAERELELLSRCKAAEDEVAQLQAEMEIAKDELQLCWSYVHQLKKENAVKFRFEERDDWKALVHSIQEDRQRLRRENKRLRQQCLQDTKNSDFDRDAPLSPDHSSILNQHTLLSTLPSQSEKSRFSRKSSASFFTTSFFNYWGFDSPSSQRHSSSSRSIAASKRKVHSTNGRGRKGVRGENASSLATTTVLII</sequence>
<name>A0A7S3NMG5_9STRA</name>
<feature type="compositionally biased region" description="Basic residues" evidence="2">
    <location>
        <begin position="186"/>
        <end position="200"/>
    </location>
</feature>
<organism evidence="3">
    <name type="scientific">Aureoumbra lagunensis</name>
    <dbReference type="NCBI Taxonomy" id="44058"/>
    <lineage>
        <taxon>Eukaryota</taxon>
        <taxon>Sar</taxon>
        <taxon>Stramenopiles</taxon>
        <taxon>Ochrophyta</taxon>
        <taxon>Pelagophyceae</taxon>
        <taxon>Pelagomonadales</taxon>
        <taxon>Aureoumbra</taxon>
    </lineage>
</organism>
<feature type="coiled-coil region" evidence="1">
    <location>
        <begin position="29"/>
        <end position="56"/>
    </location>
</feature>
<reference evidence="3" key="1">
    <citation type="submission" date="2021-01" db="EMBL/GenBank/DDBJ databases">
        <authorList>
            <person name="Corre E."/>
            <person name="Pelletier E."/>
            <person name="Niang G."/>
            <person name="Scheremetjew M."/>
            <person name="Finn R."/>
            <person name="Kale V."/>
            <person name="Holt S."/>
            <person name="Cochrane G."/>
            <person name="Meng A."/>
            <person name="Brown T."/>
            <person name="Cohen L."/>
        </authorList>
    </citation>
    <scope>NUCLEOTIDE SEQUENCE</scope>
    <source>
        <strain evidence="3">CCMP1510</strain>
    </source>
</reference>
<protein>
    <submittedName>
        <fullName evidence="3">Uncharacterized protein</fullName>
    </submittedName>
</protein>
<feature type="region of interest" description="Disordered" evidence="2">
    <location>
        <begin position="170"/>
        <end position="206"/>
    </location>
</feature>
<proteinExistence type="predicted"/>
<dbReference type="EMBL" id="HBIJ01016333">
    <property type="protein sequence ID" value="CAE0370127.1"/>
    <property type="molecule type" value="Transcribed_RNA"/>
</dbReference>